<dbReference type="GO" id="GO:0007606">
    <property type="term" value="P:sensory perception of chemical stimulus"/>
    <property type="evidence" value="ECO:0007669"/>
    <property type="project" value="TreeGrafter"/>
</dbReference>
<reference evidence="8" key="1">
    <citation type="submission" date="2025-08" db="UniProtKB">
        <authorList>
            <consortium name="RefSeq"/>
        </authorList>
    </citation>
    <scope>IDENTIFICATION</scope>
</reference>
<accession>A0AAJ7SF98</accession>
<proteinExistence type="predicted"/>
<dbReference type="GeneID" id="114828128"/>
<dbReference type="Proteomes" id="UP000694867">
    <property type="component" value="Unplaced"/>
</dbReference>
<feature type="transmembrane region" description="Helical" evidence="6">
    <location>
        <begin position="57"/>
        <end position="76"/>
    </location>
</feature>
<dbReference type="KEGG" id="goe:114828128"/>
<evidence type="ECO:0000313" key="8">
    <source>
        <dbReference type="RefSeq" id="XP_028966838.1"/>
    </source>
</evidence>
<dbReference type="GO" id="GO:0038023">
    <property type="term" value="F:signaling receptor activity"/>
    <property type="evidence" value="ECO:0007669"/>
    <property type="project" value="UniProtKB-ARBA"/>
</dbReference>
<evidence type="ECO:0000256" key="3">
    <source>
        <dbReference type="ARBA" id="ARBA00022989"/>
    </source>
</evidence>
<evidence type="ECO:0000313" key="7">
    <source>
        <dbReference type="Proteomes" id="UP000694867"/>
    </source>
</evidence>
<keyword evidence="7" id="KW-1185">Reference proteome</keyword>
<dbReference type="RefSeq" id="XP_028966838.1">
    <property type="nucleotide sequence ID" value="XM_029111005.1"/>
</dbReference>
<evidence type="ECO:0000256" key="6">
    <source>
        <dbReference type="SAM" id="Phobius"/>
    </source>
</evidence>
<dbReference type="GO" id="GO:0016020">
    <property type="term" value="C:membrane"/>
    <property type="evidence" value="ECO:0007669"/>
    <property type="project" value="UniProtKB-SubCell"/>
</dbReference>
<feature type="transmembrane region" description="Helical" evidence="6">
    <location>
        <begin position="196"/>
        <end position="216"/>
    </location>
</feature>
<evidence type="ECO:0000256" key="5">
    <source>
        <dbReference type="ARBA" id="ARBA00023170"/>
    </source>
</evidence>
<feature type="transmembrane region" description="Helical" evidence="6">
    <location>
        <begin position="168"/>
        <end position="189"/>
    </location>
</feature>
<evidence type="ECO:0000256" key="4">
    <source>
        <dbReference type="ARBA" id="ARBA00023136"/>
    </source>
</evidence>
<keyword evidence="4 6" id="KW-0472">Membrane</keyword>
<keyword evidence="5" id="KW-0675">Receptor</keyword>
<dbReference type="PANTHER" id="PTHR21421">
    <property type="entry name" value="GUSTATORY RECEPTOR"/>
    <property type="match status" value="1"/>
</dbReference>
<name>A0AAJ7SF98_9ACAR</name>
<organism evidence="7 8">
    <name type="scientific">Galendromus occidentalis</name>
    <name type="common">western predatory mite</name>
    <dbReference type="NCBI Taxonomy" id="34638"/>
    <lineage>
        <taxon>Eukaryota</taxon>
        <taxon>Metazoa</taxon>
        <taxon>Ecdysozoa</taxon>
        <taxon>Arthropoda</taxon>
        <taxon>Chelicerata</taxon>
        <taxon>Arachnida</taxon>
        <taxon>Acari</taxon>
        <taxon>Parasitiformes</taxon>
        <taxon>Mesostigmata</taxon>
        <taxon>Gamasina</taxon>
        <taxon>Phytoseioidea</taxon>
        <taxon>Phytoseiidae</taxon>
        <taxon>Typhlodrominae</taxon>
        <taxon>Galendromus</taxon>
    </lineage>
</organism>
<evidence type="ECO:0000256" key="1">
    <source>
        <dbReference type="ARBA" id="ARBA00004141"/>
    </source>
</evidence>
<protein>
    <submittedName>
        <fullName evidence="8">Uncharacterized protein LOC114828128</fullName>
    </submittedName>
</protein>
<dbReference type="AlphaFoldDB" id="A0AAJ7SF98"/>
<gene>
    <name evidence="8" type="primary">LOC114828128</name>
</gene>
<feature type="transmembrane region" description="Helical" evidence="6">
    <location>
        <begin position="134"/>
        <end position="156"/>
    </location>
</feature>
<dbReference type="GO" id="GO:0051606">
    <property type="term" value="P:detection of stimulus"/>
    <property type="evidence" value="ECO:0007669"/>
    <property type="project" value="UniProtKB-ARBA"/>
</dbReference>
<evidence type="ECO:0000256" key="2">
    <source>
        <dbReference type="ARBA" id="ARBA00022692"/>
    </source>
</evidence>
<keyword evidence="2 6" id="KW-0812">Transmembrane</keyword>
<comment type="subcellular location">
    <subcellularLocation>
        <location evidence="1">Membrane</location>
        <topology evidence="1">Multi-pass membrane protein</topology>
    </subcellularLocation>
</comment>
<keyword evidence="3 6" id="KW-1133">Transmembrane helix</keyword>
<dbReference type="PANTHER" id="PTHR21421:SF29">
    <property type="entry name" value="GUSTATORY RECEPTOR 5A FOR TREHALOSE-RELATED"/>
    <property type="match status" value="1"/>
</dbReference>
<sequence length="397" mass="44614">MPFANHARITERSQAVDILWPLFKSLHVVGAGPFRRHVDGTYEGSMRQKPLQKLANSIGRFMLVRFMAVGVLRFFFARHLVGAAASDVVRAVCSVTALSVLNANLEKLHSVILVIDEAPTRAYRNASLCKLAKFWLASLWIYVGYRFTLDVVTFFVDDRLTLYLETDLFIPFGVLPPFLIPPMYVVAISDILINRIFVTGALAFSITLNFLLNMLFDSKVQHFDEELRRLSDGDEYVLDGNQALELRMRHAKLCQYAQISDDIFSLQNLVWHAVCVALACAESAASVQMMRRNFQLLRFLGTLGNLVIMVVLMVANTGSAAIVCECRDRSRVFVNCLQSRTGAGSPVSHQVSQMDQRVQLTAWKMYKLDRAAIMTTLGACVTYVSLVIQRTEDALEN</sequence>
<feature type="transmembrane region" description="Helical" evidence="6">
    <location>
        <begin position="299"/>
        <end position="323"/>
    </location>
</feature>